<evidence type="ECO:0000256" key="1">
    <source>
        <dbReference type="ARBA" id="ARBA00004196"/>
    </source>
</evidence>
<evidence type="ECO:0000313" key="8">
    <source>
        <dbReference type="Proteomes" id="UP000003195"/>
    </source>
</evidence>
<keyword evidence="3" id="KW-0479">Metal-binding</keyword>
<dbReference type="Pfam" id="PF01297">
    <property type="entry name" value="ZnuA"/>
    <property type="match status" value="1"/>
</dbReference>
<dbReference type="PRINTS" id="PR00691">
    <property type="entry name" value="ADHESINB"/>
</dbReference>
<dbReference type="InterPro" id="IPR006128">
    <property type="entry name" value="Lipoprotein_PsaA-like"/>
</dbReference>
<dbReference type="InterPro" id="IPR006127">
    <property type="entry name" value="ZnuA-like"/>
</dbReference>
<dbReference type="GO" id="GO:0030313">
    <property type="term" value="C:cell envelope"/>
    <property type="evidence" value="ECO:0007669"/>
    <property type="project" value="UniProtKB-SubCell"/>
</dbReference>
<feature type="chain" id="PRO_5003166839" evidence="6">
    <location>
        <begin position="27"/>
        <end position="312"/>
    </location>
</feature>
<dbReference type="SUPFAM" id="SSF53807">
    <property type="entry name" value="Helical backbone' metal receptor"/>
    <property type="match status" value="1"/>
</dbReference>
<evidence type="ECO:0000256" key="5">
    <source>
        <dbReference type="RuleBase" id="RU003512"/>
    </source>
</evidence>
<protein>
    <submittedName>
        <fullName evidence="7">ABC transporter, substrate-binding protein</fullName>
    </submittedName>
</protein>
<evidence type="ECO:0000313" key="7">
    <source>
        <dbReference type="EMBL" id="EFQ04398.1"/>
    </source>
</evidence>
<organism evidence="7 8">
    <name type="scientific">Megasphaera micronuciformis F0359</name>
    <dbReference type="NCBI Taxonomy" id="706434"/>
    <lineage>
        <taxon>Bacteria</taxon>
        <taxon>Bacillati</taxon>
        <taxon>Bacillota</taxon>
        <taxon>Negativicutes</taxon>
        <taxon>Veillonellales</taxon>
        <taxon>Veillonellaceae</taxon>
        <taxon>Megasphaera</taxon>
    </lineage>
</organism>
<keyword evidence="4 6" id="KW-0732">Signal</keyword>
<proteinExistence type="inferred from homology"/>
<dbReference type="GO" id="GO:0030001">
    <property type="term" value="P:metal ion transport"/>
    <property type="evidence" value="ECO:0007669"/>
    <property type="project" value="InterPro"/>
</dbReference>
<dbReference type="PROSITE" id="PS51257">
    <property type="entry name" value="PROKAR_LIPOPROTEIN"/>
    <property type="match status" value="1"/>
</dbReference>
<evidence type="ECO:0000256" key="2">
    <source>
        <dbReference type="ARBA" id="ARBA00022448"/>
    </source>
</evidence>
<gene>
    <name evidence="7" type="ORF">HMPREF9429_00748</name>
</gene>
<dbReference type="RefSeq" id="WP_006941701.1">
    <property type="nucleotide sequence ID" value="NZ_GL538197.1"/>
</dbReference>
<dbReference type="AlphaFoldDB" id="E2ZBC1"/>
<dbReference type="InterPro" id="IPR006129">
    <property type="entry name" value="AdhesinB"/>
</dbReference>
<dbReference type="PANTHER" id="PTHR42953:SF1">
    <property type="entry name" value="METAL-BINDING PROTEIN HI_0362-RELATED"/>
    <property type="match status" value="1"/>
</dbReference>
<reference evidence="7 8" key="1">
    <citation type="submission" date="2010-08" db="EMBL/GenBank/DDBJ databases">
        <authorList>
            <person name="Weinstock G."/>
            <person name="Sodergren E."/>
            <person name="Clifton S."/>
            <person name="Fulton L."/>
            <person name="Fulton B."/>
            <person name="Courtney L."/>
            <person name="Fronick C."/>
            <person name="Harrison M."/>
            <person name="Strong C."/>
            <person name="Farmer C."/>
            <person name="Delahaunty K."/>
            <person name="Markovic C."/>
            <person name="Hall O."/>
            <person name="Minx P."/>
            <person name="Tomlinson C."/>
            <person name="Mitreva M."/>
            <person name="Hou S."/>
            <person name="Chen J."/>
            <person name="Wollam A."/>
            <person name="Pepin K.H."/>
            <person name="Johnson M."/>
            <person name="Bhonagiri V."/>
            <person name="Zhang X."/>
            <person name="Suruliraj S."/>
            <person name="Warren W."/>
            <person name="Chinwalla A."/>
            <person name="Mardis E.R."/>
            <person name="Wilson R.K."/>
        </authorList>
    </citation>
    <scope>NUCLEOTIDE SEQUENCE [LARGE SCALE GENOMIC DNA]</scope>
    <source>
        <strain evidence="7 8">F0359</strain>
    </source>
</reference>
<keyword evidence="8" id="KW-1185">Reference proteome</keyword>
<dbReference type="HOGENOM" id="CLU_016838_1_1_9"/>
<name>E2ZBC1_9FIRM</name>
<evidence type="ECO:0000256" key="4">
    <source>
        <dbReference type="ARBA" id="ARBA00022729"/>
    </source>
</evidence>
<comment type="subcellular location">
    <subcellularLocation>
        <location evidence="1">Cell envelope</location>
    </subcellularLocation>
</comment>
<dbReference type="Gene3D" id="3.40.50.1980">
    <property type="entry name" value="Nitrogenase molybdenum iron protein domain"/>
    <property type="match status" value="2"/>
</dbReference>
<dbReference type="STRING" id="706434.HMPREF9429_00748"/>
<dbReference type="GO" id="GO:0007155">
    <property type="term" value="P:cell adhesion"/>
    <property type="evidence" value="ECO:0007669"/>
    <property type="project" value="InterPro"/>
</dbReference>
<dbReference type="OrthoDB" id="9810636at2"/>
<feature type="signal peptide" evidence="6">
    <location>
        <begin position="1"/>
        <end position="26"/>
    </location>
</feature>
<dbReference type="EMBL" id="AECS01000024">
    <property type="protein sequence ID" value="EFQ04398.1"/>
    <property type="molecule type" value="Genomic_DNA"/>
</dbReference>
<comment type="similarity">
    <text evidence="5">Belongs to the bacterial solute-binding protein 9 family.</text>
</comment>
<dbReference type="PRINTS" id="PR00690">
    <property type="entry name" value="ADHESNFAMILY"/>
</dbReference>
<dbReference type="Proteomes" id="UP000003195">
    <property type="component" value="Unassembled WGS sequence"/>
</dbReference>
<accession>E2ZBC1</accession>
<evidence type="ECO:0000256" key="3">
    <source>
        <dbReference type="ARBA" id="ARBA00022723"/>
    </source>
</evidence>
<sequence>MKKRLLSLFLLMSLCLLFLTACGSQSQPVKKGEKLHVVATTTMLTDLVSQIGGDDVTVTGLMGPGVDPHLYQAGAGDVTTLSGADLIVCNGLHLEGKMGDVLKNVENKGISTVYVADSLPAESILTFENEGAAAQDPHIWFDVENWKKAATAVEKALAEKDPEHAAHYKERTQTYLQQLDETNEYVKKRSAEIPENSRILVTAHDAFQYFSRAYGFQVRGLQGVSTASEAGTRDMADLVQFITDHKIKAIFVESSVPHKTIEAVQEACRAKGWNVVVGGELYSDSLDTTTSPAGTYIGMIKANIDTIVDALK</sequence>
<dbReference type="eggNOG" id="COG0803">
    <property type="taxonomic scope" value="Bacteria"/>
</dbReference>
<dbReference type="GO" id="GO:0046872">
    <property type="term" value="F:metal ion binding"/>
    <property type="evidence" value="ECO:0007669"/>
    <property type="project" value="UniProtKB-KW"/>
</dbReference>
<keyword evidence="2 5" id="KW-0813">Transport</keyword>
<evidence type="ECO:0000256" key="6">
    <source>
        <dbReference type="SAM" id="SignalP"/>
    </source>
</evidence>
<dbReference type="InterPro" id="IPR050492">
    <property type="entry name" value="Bact_metal-bind_prot9"/>
</dbReference>
<comment type="caution">
    <text evidence="7">The sequence shown here is derived from an EMBL/GenBank/DDBJ whole genome shotgun (WGS) entry which is preliminary data.</text>
</comment>
<dbReference type="PANTHER" id="PTHR42953">
    <property type="entry name" value="HIGH-AFFINITY ZINC UPTAKE SYSTEM PROTEIN ZNUA-RELATED"/>
    <property type="match status" value="1"/>
</dbReference>